<dbReference type="GO" id="GO:0008270">
    <property type="term" value="F:zinc ion binding"/>
    <property type="evidence" value="ECO:0007669"/>
    <property type="project" value="UniProtKB-KW"/>
</dbReference>
<dbReference type="InterPro" id="IPR024474">
    <property type="entry name" value="Znf_dom_IS66"/>
</dbReference>
<protein>
    <submittedName>
        <fullName evidence="3">IS66 family transposase zinc-finger binding domain-containing protein</fullName>
    </submittedName>
</protein>
<keyword evidence="3" id="KW-0479">Metal-binding</keyword>
<dbReference type="EMBL" id="JAQNDO010000001">
    <property type="protein sequence ID" value="MDC0740811.1"/>
    <property type="molecule type" value="Genomic_DNA"/>
</dbReference>
<name>A0ABT5EGB2_9BACT</name>
<comment type="caution">
    <text evidence="3">The sequence shown here is derived from an EMBL/GenBank/DDBJ whole genome shotgun (WGS) entry which is preliminary data.</text>
</comment>
<reference evidence="3 4" key="1">
    <citation type="submission" date="2022-11" db="EMBL/GenBank/DDBJ databases">
        <title>Minimal conservation of predation-associated metabolite biosynthetic gene clusters underscores biosynthetic potential of Myxococcota including descriptions for ten novel species: Archangium lansinium sp. nov., Myxococcus landrumus sp. nov., Nannocystis bai.</title>
        <authorList>
            <person name="Ahearne A."/>
            <person name="Stevens C."/>
            <person name="Dowd S."/>
        </authorList>
    </citation>
    <scope>NUCLEOTIDE SEQUENCE [LARGE SCALE GENOMIC DNA]</scope>
    <source>
        <strain evidence="3 4">RJM3</strain>
    </source>
</reference>
<gene>
    <name evidence="3" type="ORF">POL67_05600</name>
</gene>
<evidence type="ECO:0000313" key="3">
    <source>
        <dbReference type="EMBL" id="MDC0740811.1"/>
    </source>
</evidence>
<accession>A0ABT5EGB2</accession>
<proteinExistence type="predicted"/>
<keyword evidence="3" id="KW-0863">Zinc-finger</keyword>
<keyword evidence="4" id="KW-1185">Reference proteome</keyword>
<evidence type="ECO:0000313" key="4">
    <source>
        <dbReference type="Proteomes" id="UP001221411"/>
    </source>
</evidence>
<feature type="region of interest" description="Disordered" evidence="1">
    <location>
        <begin position="77"/>
        <end position="100"/>
    </location>
</feature>
<feature type="compositionally biased region" description="Basic and acidic residues" evidence="1">
    <location>
        <begin position="77"/>
        <end position="88"/>
    </location>
</feature>
<dbReference type="RefSeq" id="WP_271916017.1">
    <property type="nucleotide sequence ID" value="NZ_JAQNDO010000001.1"/>
</dbReference>
<dbReference type="Pfam" id="PF13005">
    <property type="entry name" value="zf-IS66"/>
    <property type="match status" value="1"/>
</dbReference>
<evidence type="ECO:0000256" key="1">
    <source>
        <dbReference type="SAM" id="MobiDB-lite"/>
    </source>
</evidence>
<keyword evidence="3" id="KW-0862">Zinc</keyword>
<feature type="domain" description="Transposase IS66 zinc-finger binding" evidence="2">
    <location>
        <begin position="117"/>
        <end position="161"/>
    </location>
</feature>
<organism evidence="3 4">
    <name type="scientific">Polyangium mundeleinium</name>
    <dbReference type="NCBI Taxonomy" id="2995306"/>
    <lineage>
        <taxon>Bacteria</taxon>
        <taxon>Pseudomonadati</taxon>
        <taxon>Myxococcota</taxon>
        <taxon>Polyangia</taxon>
        <taxon>Polyangiales</taxon>
        <taxon>Polyangiaceae</taxon>
        <taxon>Polyangium</taxon>
    </lineage>
</organism>
<evidence type="ECO:0000259" key="2">
    <source>
        <dbReference type="Pfam" id="PF13005"/>
    </source>
</evidence>
<sequence length="175" mass="19697">MAFTAFRCTSRKCARRSGEVVGAGVDFRFAVLRPRDRLALADVVRLGQGRGAAEIAGCRVFACWIAQKNRLLVGEKSERRGRVEHDASPKPPQKGHGPKAQPSLLIVELVHGLDEADKVCSSCGGALEAWEGQFEESEEVDVVPRRFEFKKHKRQKYRCRCDGRQARRGWAWRYG</sequence>
<dbReference type="Proteomes" id="UP001221411">
    <property type="component" value="Unassembled WGS sequence"/>
</dbReference>